<comment type="caution">
    <text evidence="1">The sequence shown here is derived from an EMBL/GenBank/DDBJ whole genome shotgun (WGS) entry which is preliminary data.</text>
</comment>
<evidence type="ECO:0000313" key="1">
    <source>
        <dbReference type="EMBL" id="MCF7560142.1"/>
    </source>
</evidence>
<gene>
    <name evidence="1" type="ORF">L3X39_05785</name>
</gene>
<name>A0ABS9IHB2_9FLAO</name>
<accession>A0ABS9IHB2</accession>
<organism evidence="1 2">
    <name type="scientific">Flaviramulus multivorans</name>
    <dbReference type="NCBI Taxonomy" id="1304750"/>
    <lineage>
        <taxon>Bacteria</taxon>
        <taxon>Pseudomonadati</taxon>
        <taxon>Bacteroidota</taxon>
        <taxon>Flavobacteriia</taxon>
        <taxon>Flavobacteriales</taxon>
        <taxon>Flavobacteriaceae</taxon>
        <taxon>Flaviramulus</taxon>
    </lineage>
</organism>
<proteinExistence type="predicted"/>
<reference evidence="1 2" key="1">
    <citation type="submission" date="2022-01" db="EMBL/GenBank/DDBJ databases">
        <title>Draft genome sequence of Sabulilitoribacter multivorans KCTC 32326.</title>
        <authorList>
            <person name="Oh J.-S."/>
        </authorList>
    </citation>
    <scope>NUCLEOTIDE SEQUENCE [LARGE SCALE GENOMIC DNA]</scope>
    <source>
        <strain evidence="1 2">M-M16</strain>
    </source>
</reference>
<dbReference type="InterPro" id="IPR045749">
    <property type="entry name" value="DUF6090"/>
</dbReference>
<dbReference type="EMBL" id="JAKKDV010000002">
    <property type="protein sequence ID" value="MCF7560142.1"/>
    <property type="molecule type" value="Genomic_DNA"/>
</dbReference>
<evidence type="ECO:0000313" key="2">
    <source>
        <dbReference type="Proteomes" id="UP001200022"/>
    </source>
</evidence>
<sequence length="208" mass="24329">MIGILLALQINNWNSANVATKKERGILTELSSGLKLDKSILKNALRKDSLDLIGLYSLDSLLNYPEHDNNSDINKLFGKVYGFRFVRVNTAFYEDLKSSGLQVLKDDEIRSAVVNLFEDNYVFLKDLIDQERSVNQVNRPYFLENFTNLTFQEYAKPRSIKLIWKDSYFKNLVHYRIITLETNQIKWYKKTIEDIDNLQSLISIYLNE</sequence>
<dbReference type="Proteomes" id="UP001200022">
    <property type="component" value="Unassembled WGS sequence"/>
</dbReference>
<protein>
    <submittedName>
        <fullName evidence="1">DUF6090 family protein</fullName>
    </submittedName>
</protein>
<dbReference type="Pfam" id="PF19578">
    <property type="entry name" value="DUF6090"/>
    <property type="match status" value="1"/>
</dbReference>
<keyword evidence="2" id="KW-1185">Reference proteome</keyword>